<evidence type="ECO:0000256" key="1">
    <source>
        <dbReference type="SAM" id="Coils"/>
    </source>
</evidence>
<feature type="coiled-coil region" evidence="1">
    <location>
        <begin position="195"/>
        <end position="236"/>
    </location>
</feature>
<sequence length="380" mass="41993">MLAPASNNNNNEHLNNVTILRQRASSLLNLQGTDPAGQEVKDQGLMGEEPHVTGIADEALREVLKVLSDDEGGGPGVPSLPSSPSAADLKRLREVKEKFGNVTVVDKEKVHDMQSELDEHKKSTSEKLETLMTSEVRDLLVKVWIEGGCVQKDTLNKSSEKLDEGMSFVRGEHSELRDAVKGNLDEFAALISESMINVNSSLTTLENERNKLVEEVEQAQHVLGEERKEREEKEAAMVEEGNGVKEDLANVSKILQAAHSDNEELGNSLKLMRAREAENRRREESDFIEELRGGFVLKKHCEGRQKIHYKSFALSPAAPHVISWNDGSKTFPLVDAVITLDEGGGKVFSMVSVEGQRLRLEAESVLKVGIFVTKLQALIL</sequence>
<dbReference type="AlphaFoldDB" id="A0A9W7A7M7"/>
<reference evidence="3" key="1">
    <citation type="journal article" date="2023" name="Commun. Biol.">
        <title>Genome analysis of Parmales, the sister group of diatoms, reveals the evolutionary specialization of diatoms from phago-mixotrophs to photoautotrophs.</title>
        <authorList>
            <person name="Ban H."/>
            <person name="Sato S."/>
            <person name="Yoshikawa S."/>
            <person name="Yamada K."/>
            <person name="Nakamura Y."/>
            <person name="Ichinomiya M."/>
            <person name="Sato N."/>
            <person name="Blanc-Mathieu R."/>
            <person name="Endo H."/>
            <person name="Kuwata A."/>
            <person name="Ogata H."/>
        </authorList>
    </citation>
    <scope>NUCLEOTIDE SEQUENCE [LARGE SCALE GENOMIC DNA]</scope>
</reference>
<dbReference type="Proteomes" id="UP001162640">
    <property type="component" value="Unassembled WGS sequence"/>
</dbReference>
<accession>A0A9W7A7M7</accession>
<proteinExistence type="predicted"/>
<name>A0A9W7A7M7_9STRA</name>
<keyword evidence="1" id="KW-0175">Coiled coil</keyword>
<evidence type="ECO:0000313" key="2">
    <source>
        <dbReference type="EMBL" id="GMH67109.1"/>
    </source>
</evidence>
<gene>
    <name evidence="2" type="ORF">TL16_g04594</name>
</gene>
<protein>
    <submittedName>
        <fullName evidence="2">Uncharacterized protein</fullName>
    </submittedName>
</protein>
<organism evidence="2 3">
    <name type="scientific">Triparma laevis f. inornata</name>
    <dbReference type="NCBI Taxonomy" id="1714386"/>
    <lineage>
        <taxon>Eukaryota</taxon>
        <taxon>Sar</taxon>
        <taxon>Stramenopiles</taxon>
        <taxon>Ochrophyta</taxon>
        <taxon>Bolidophyceae</taxon>
        <taxon>Parmales</taxon>
        <taxon>Triparmaceae</taxon>
        <taxon>Triparma</taxon>
    </lineage>
</organism>
<dbReference type="EMBL" id="BLQM01000128">
    <property type="protein sequence ID" value="GMH67109.1"/>
    <property type="molecule type" value="Genomic_DNA"/>
</dbReference>
<evidence type="ECO:0000313" key="3">
    <source>
        <dbReference type="Proteomes" id="UP001162640"/>
    </source>
</evidence>
<comment type="caution">
    <text evidence="2">The sequence shown here is derived from an EMBL/GenBank/DDBJ whole genome shotgun (WGS) entry which is preliminary data.</text>
</comment>